<dbReference type="Pfam" id="PF08379">
    <property type="entry name" value="Bact_transglu_N"/>
    <property type="match status" value="1"/>
</dbReference>
<dbReference type="RefSeq" id="WP_011765335.1">
    <property type="nucleotide sequence ID" value="NC_008702.1"/>
</dbReference>
<dbReference type="InterPro" id="IPR002931">
    <property type="entry name" value="Transglutaminase-like"/>
</dbReference>
<dbReference type="Pfam" id="PF01841">
    <property type="entry name" value="Transglut_core"/>
    <property type="match status" value="1"/>
</dbReference>
<dbReference type="SUPFAM" id="SSF54001">
    <property type="entry name" value="Cysteine proteinases"/>
    <property type="match status" value="1"/>
</dbReference>
<evidence type="ECO:0000313" key="2">
    <source>
        <dbReference type="EMBL" id="CAL94219.1"/>
    </source>
</evidence>
<accession>A1K5W4</accession>
<dbReference type="InterPro" id="IPR038765">
    <property type="entry name" value="Papain-like_cys_pep_sf"/>
</dbReference>
<dbReference type="SMART" id="SM00460">
    <property type="entry name" value="TGc"/>
    <property type="match status" value="1"/>
</dbReference>
<sequence>MTLLPPSAPMAAAVRYHIRHDTLYAYDQPVGESRQLLRLTPRELPWQRCLTHRIDVHPEPARRQQFIDGFGNAVQSLHFERDHEELFIRAESWVCLALRPPVVAAESPPWEAVRDGLAYRAGRRNDPAELDAAGYLFESSHVRVKRDFAEYAGADFKPGVPLLAAVNGLMRRIFDEFTFDPEATDVSTPVTEVFEKRRGVCQDYAHFMLSCLRSLGLAARYVSGYILTRPPAGKPRLIGADATHAWIAVYCPRHGWVDFDPTNALMPALEHVTIGWGRDFADVSPLRGVLLGGGGHEPKIAVTMVPEGELAAVYGDSEAVLAPLIE</sequence>
<reference evidence="2 3" key="1">
    <citation type="journal article" date="2006" name="Nat. Biotechnol.">
        <title>Complete genome of the mutualistic, N2-fixing grass endophyte Azoarcus sp. strain BH72.</title>
        <authorList>
            <person name="Krause A."/>
            <person name="Ramakumar A."/>
            <person name="Bartels D."/>
            <person name="Battistoni F."/>
            <person name="Bekel T."/>
            <person name="Boch J."/>
            <person name="Boehm M."/>
            <person name="Friedrich F."/>
            <person name="Hurek T."/>
            <person name="Krause L."/>
            <person name="Linke B."/>
            <person name="McHardy A.C."/>
            <person name="Sarkar A."/>
            <person name="Schneiker S."/>
            <person name="Syed A.A."/>
            <person name="Thauer R."/>
            <person name="Vorhoelter F.-J."/>
            <person name="Weidner S."/>
            <person name="Puehler A."/>
            <person name="Reinhold-Hurek B."/>
            <person name="Kaiser O."/>
            <person name="Goesmann A."/>
        </authorList>
    </citation>
    <scope>NUCLEOTIDE SEQUENCE [LARGE SCALE GENOMIC DNA]</scope>
    <source>
        <strain evidence="2 3">BH72</strain>
    </source>
</reference>
<dbReference type="HOGENOM" id="CLU_008973_0_0_4"/>
<evidence type="ECO:0000259" key="1">
    <source>
        <dbReference type="SMART" id="SM00460"/>
    </source>
</evidence>
<dbReference type="PANTHER" id="PTHR33490:SF7">
    <property type="entry name" value="BLR2979 PROTEIN"/>
    <property type="match status" value="1"/>
</dbReference>
<dbReference type="Proteomes" id="UP000002588">
    <property type="component" value="Chromosome"/>
</dbReference>
<feature type="domain" description="Transglutaminase-like" evidence="1">
    <location>
        <begin position="193"/>
        <end position="263"/>
    </location>
</feature>
<dbReference type="KEGG" id="azo:azo1602"/>
<dbReference type="STRING" id="62928.azo1602"/>
<dbReference type="InterPro" id="IPR013589">
    <property type="entry name" value="Bac_transglu_N"/>
</dbReference>
<dbReference type="eggNOG" id="COG1305">
    <property type="taxonomic scope" value="Bacteria"/>
</dbReference>
<protein>
    <recommendedName>
        <fullName evidence="1">Transglutaminase-like domain-containing protein</fullName>
    </recommendedName>
</protein>
<name>A1K5W4_AZOSB</name>
<dbReference type="AlphaFoldDB" id="A1K5W4"/>
<dbReference type="PANTHER" id="PTHR33490">
    <property type="entry name" value="BLR5614 PROTEIN-RELATED"/>
    <property type="match status" value="1"/>
</dbReference>
<dbReference type="EMBL" id="AM406670">
    <property type="protein sequence ID" value="CAL94219.1"/>
    <property type="molecule type" value="Genomic_DNA"/>
</dbReference>
<gene>
    <name evidence="2" type="ordered locus">azo1602</name>
</gene>
<dbReference type="Gene3D" id="3.10.620.30">
    <property type="match status" value="1"/>
</dbReference>
<organism evidence="2 3">
    <name type="scientific">Azoarcus sp. (strain BH72)</name>
    <dbReference type="NCBI Taxonomy" id="418699"/>
    <lineage>
        <taxon>Bacteria</taxon>
        <taxon>Pseudomonadati</taxon>
        <taxon>Pseudomonadota</taxon>
        <taxon>Betaproteobacteria</taxon>
        <taxon>Rhodocyclales</taxon>
        <taxon>Zoogloeaceae</taxon>
        <taxon>Azoarcus</taxon>
    </lineage>
</organism>
<proteinExistence type="predicted"/>
<evidence type="ECO:0000313" key="3">
    <source>
        <dbReference type="Proteomes" id="UP000002588"/>
    </source>
</evidence>
<keyword evidence="3" id="KW-1185">Reference proteome</keyword>